<evidence type="ECO:0000313" key="2">
    <source>
        <dbReference type="Proteomes" id="UP000507470"/>
    </source>
</evidence>
<accession>A0A6J8D272</accession>
<name>A0A6J8D272_MYTCO</name>
<organism evidence="1 2">
    <name type="scientific">Mytilus coruscus</name>
    <name type="common">Sea mussel</name>
    <dbReference type="NCBI Taxonomy" id="42192"/>
    <lineage>
        <taxon>Eukaryota</taxon>
        <taxon>Metazoa</taxon>
        <taxon>Spiralia</taxon>
        <taxon>Lophotrochozoa</taxon>
        <taxon>Mollusca</taxon>
        <taxon>Bivalvia</taxon>
        <taxon>Autobranchia</taxon>
        <taxon>Pteriomorphia</taxon>
        <taxon>Mytilida</taxon>
        <taxon>Mytiloidea</taxon>
        <taxon>Mytilidae</taxon>
        <taxon>Mytilinae</taxon>
        <taxon>Mytilus</taxon>
    </lineage>
</organism>
<reference evidence="1 2" key="1">
    <citation type="submission" date="2020-06" db="EMBL/GenBank/DDBJ databases">
        <authorList>
            <person name="Li R."/>
            <person name="Bekaert M."/>
        </authorList>
    </citation>
    <scope>NUCLEOTIDE SEQUENCE [LARGE SCALE GENOMIC DNA]</scope>
    <source>
        <strain evidence="2">wild</strain>
    </source>
</reference>
<dbReference type="AlphaFoldDB" id="A0A6J8D272"/>
<dbReference type="OrthoDB" id="6155454at2759"/>
<dbReference type="EMBL" id="CACVKT020006485">
    <property type="protein sequence ID" value="CAC5401976.1"/>
    <property type="molecule type" value="Genomic_DNA"/>
</dbReference>
<proteinExistence type="predicted"/>
<evidence type="ECO:0000313" key="1">
    <source>
        <dbReference type="EMBL" id="CAC5401976.1"/>
    </source>
</evidence>
<keyword evidence="2" id="KW-1185">Reference proteome</keyword>
<dbReference type="Proteomes" id="UP000507470">
    <property type="component" value="Unassembled WGS sequence"/>
</dbReference>
<protein>
    <submittedName>
        <fullName evidence="1">Uncharacterized protein</fullName>
    </submittedName>
</protein>
<sequence length="768" mass="85070">MEVCATKYMLKNEIVKSVECTELLSKQEEADTKCFFMQKHLADKGYDSVVIKSSDTDVEVLACYFQNCISSNIIIMTGCKPMTTSLPSLPGNTACYITDTCNTVQCCTNVDKIGQSYEAEVSIDQCLLKLSVRIEKLQLNKDLLNFQWGVPVEMWLFGLVRVRLTLYNLETEGNIMIDMTLSVCLDADVSVPCYHTVHIFKDHKLPKSACEWKSGFPVPGFDLESWLSSNSLPVNMDLLPQWSVEYLLQEWGIRKFVTDQTCSEIFTDFDIDNTAGCSLVLPVLPSWMICSVTSTCDGVICCITLPKINKTIPVALQIEDCRNAMHLQIGKLQTKMKLTDLDYGNIKPFSLSGIVNMMYTVQKLKDDHQYIVDLSLSVCYTDKIPCDYEVSLLTSNIISFGSCEISAGFLNPDFSLTNWLSDSGLTVNSVITDVTSDRLITELGLSDFVGYSDSCSLTVSPYKDAINGWNNECSSVTTLPALSGDIACHMSSCSQFSCCVYNNILRRSLKSSIHLDTCSYMLKVSIEDLHYEFQMLNYQWGEIQNVRLHGVFSFSFTIYNIPSESKLSVDAEIKLCFEANNNTCLKEYSILSNVQLKYEVCNQTQPVGGLAFDFWKQSYCTSYTGDFLNGCSSVPSPISSLSGCHMSSCSSVPSPISSLSGCHLSSDCQGIECCVGTNFISGSRNVETMLKISQCDVMDGNIERKTWTKSGLDSLTGSSVSEKVNDVFDLMVDVIESSSSLYKVTVSLKTCYIKDIGLVRGGGGVGME</sequence>
<gene>
    <name evidence="1" type="ORF">MCOR_35987</name>
</gene>